<proteinExistence type="predicted"/>
<dbReference type="EMBL" id="CP032568">
    <property type="protein sequence ID" value="AYF74496.1"/>
    <property type="molecule type" value="Genomic_DNA"/>
</dbReference>
<dbReference type="Proteomes" id="UP000267164">
    <property type="component" value="Chromosome"/>
</dbReference>
<gene>
    <name evidence="1" type="ORF">D7D52_12205</name>
</gene>
<name>A0A386ZAB5_9NOCA</name>
<dbReference type="RefSeq" id="WP_120736415.1">
    <property type="nucleotide sequence ID" value="NZ_CP032568.1"/>
</dbReference>
<sequence length="95" mass="10279">MGYEIPEWALDVAARLGIAPEEITRLLTGPGRRWPRPVRGTGGLPALMIIGRTGAGQPLAVVVRPLSQWDQQVVGVTPVTGGLLAQFEQWEADHE</sequence>
<dbReference type="KEGG" id="nyu:D7D52_12205"/>
<organism evidence="1 2">
    <name type="scientific">Nocardia yunnanensis</name>
    <dbReference type="NCBI Taxonomy" id="2382165"/>
    <lineage>
        <taxon>Bacteria</taxon>
        <taxon>Bacillati</taxon>
        <taxon>Actinomycetota</taxon>
        <taxon>Actinomycetes</taxon>
        <taxon>Mycobacteriales</taxon>
        <taxon>Nocardiaceae</taxon>
        <taxon>Nocardia</taxon>
    </lineage>
</organism>
<evidence type="ECO:0000313" key="1">
    <source>
        <dbReference type="EMBL" id="AYF74496.1"/>
    </source>
</evidence>
<accession>A0A386ZAB5</accession>
<evidence type="ECO:0000313" key="2">
    <source>
        <dbReference type="Proteomes" id="UP000267164"/>
    </source>
</evidence>
<keyword evidence="2" id="KW-1185">Reference proteome</keyword>
<dbReference type="AlphaFoldDB" id="A0A386ZAB5"/>
<reference evidence="1 2" key="1">
    <citation type="submission" date="2018-09" db="EMBL/GenBank/DDBJ databases">
        <title>Nocardia yunnanensis sp. nov., an actinomycete isolated from a soil sample.</title>
        <authorList>
            <person name="Zhang J."/>
        </authorList>
    </citation>
    <scope>NUCLEOTIDE SEQUENCE [LARGE SCALE GENOMIC DNA]</scope>
    <source>
        <strain evidence="1 2">CFHS0054</strain>
    </source>
</reference>
<protein>
    <submittedName>
        <fullName evidence="1">Uncharacterized protein</fullName>
    </submittedName>
</protein>